<dbReference type="OrthoDB" id="8955781at2759"/>
<keyword evidence="2" id="KW-0812">Transmembrane</keyword>
<dbReference type="PROSITE" id="PS50835">
    <property type="entry name" value="IG_LIKE"/>
    <property type="match status" value="1"/>
</dbReference>
<reference evidence="4" key="1">
    <citation type="submission" date="2021-01" db="EMBL/GenBank/DDBJ databases">
        <authorList>
            <person name="Zahm M."/>
            <person name="Roques C."/>
            <person name="Cabau C."/>
            <person name="Klopp C."/>
            <person name="Donnadieu C."/>
            <person name="Jouanno E."/>
            <person name="Lampietro C."/>
            <person name="Louis A."/>
            <person name="Herpin A."/>
            <person name="Echchiki A."/>
            <person name="Berthelot C."/>
            <person name="Parey E."/>
            <person name="Roest-Crollius H."/>
            <person name="Braasch I."/>
            <person name="Postlethwait J."/>
            <person name="Bobe J."/>
            <person name="Montfort J."/>
            <person name="Bouchez O."/>
            <person name="Begum T."/>
            <person name="Mejri S."/>
            <person name="Adams A."/>
            <person name="Chen W.-J."/>
            <person name="Guiguen Y."/>
        </authorList>
    </citation>
    <scope>NUCLEOTIDE SEQUENCE</scope>
    <source>
        <tissue evidence="4">Blood</tissue>
    </source>
</reference>
<dbReference type="GO" id="GO:0009986">
    <property type="term" value="C:cell surface"/>
    <property type="evidence" value="ECO:0007669"/>
    <property type="project" value="TreeGrafter"/>
</dbReference>
<dbReference type="SUPFAM" id="SSF48726">
    <property type="entry name" value="Immunoglobulin"/>
    <property type="match status" value="1"/>
</dbReference>
<dbReference type="PANTHER" id="PTHR47734">
    <property type="entry name" value="T-CELL IMMUNORECEPTOR WITH IG AND ITIM DOMAINS PROTEIN, TIGIT"/>
    <property type="match status" value="1"/>
</dbReference>
<dbReference type="SMART" id="SM00409">
    <property type="entry name" value="IG"/>
    <property type="match status" value="1"/>
</dbReference>
<feature type="compositionally biased region" description="Basic and acidic residues" evidence="1">
    <location>
        <begin position="205"/>
        <end position="216"/>
    </location>
</feature>
<dbReference type="GO" id="GO:0050868">
    <property type="term" value="P:negative regulation of T cell activation"/>
    <property type="evidence" value="ECO:0007669"/>
    <property type="project" value="InterPro"/>
</dbReference>
<dbReference type="Proteomes" id="UP000829720">
    <property type="component" value="Unassembled WGS sequence"/>
</dbReference>
<feature type="transmembrane region" description="Helical" evidence="2">
    <location>
        <begin position="148"/>
        <end position="170"/>
    </location>
</feature>
<proteinExistence type="predicted"/>
<dbReference type="InterPro" id="IPR007110">
    <property type="entry name" value="Ig-like_dom"/>
</dbReference>
<keyword evidence="2" id="KW-0472">Membrane</keyword>
<protein>
    <recommendedName>
        <fullName evidence="3">Ig-like domain-containing protein</fullName>
    </recommendedName>
</protein>
<evidence type="ECO:0000256" key="1">
    <source>
        <dbReference type="SAM" id="MobiDB-lite"/>
    </source>
</evidence>
<sequence length="240" mass="26479">MGVRWADQTLRLQNRIQKTILPLCFFCISGSLAIRVMTSGNVTSMTGSTVTLTCDVDEVGVVIQVEWYRCDGRKVLVFHREFGESFSPDYQERISGVTLKGFTLLQMRANDSGAYCCKLSTFPHGTLQGSISLLLQAETAQVPSSQTVYIVGGVVLVAVLGVLTALLMFFKGRRSKVRHPVHVTVHTQGLPRNHQSFLQASPPYPKKEGQQKKDVKEEEEGTDYFSVMTSDSTNGSSNPP</sequence>
<feature type="compositionally biased region" description="Polar residues" evidence="1">
    <location>
        <begin position="227"/>
        <end position="240"/>
    </location>
</feature>
<dbReference type="InterPro" id="IPR042948">
    <property type="entry name" value="TIGIT"/>
</dbReference>
<dbReference type="Gene3D" id="2.60.40.10">
    <property type="entry name" value="Immunoglobulins"/>
    <property type="match status" value="1"/>
</dbReference>
<dbReference type="EMBL" id="JAERUA010000002">
    <property type="protein sequence ID" value="KAI1903122.1"/>
    <property type="molecule type" value="Genomic_DNA"/>
</dbReference>
<dbReference type="AlphaFoldDB" id="A0A8T3E1K1"/>
<dbReference type="GO" id="GO:0032695">
    <property type="term" value="P:negative regulation of interleukin-12 production"/>
    <property type="evidence" value="ECO:0007669"/>
    <property type="project" value="TreeGrafter"/>
</dbReference>
<feature type="transmembrane region" description="Helical" evidence="2">
    <location>
        <begin position="20"/>
        <end position="38"/>
    </location>
</feature>
<organism evidence="4 5">
    <name type="scientific">Albula goreensis</name>
    <dbReference type="NCBI Taxonomy" id="1534307"/>
    <lineage>
        <taxon>Eukaryota</taxon>
        <taxon>Metazoa</taxon>
        <taxon>Chordata</taxon>
        <taxon>Craniata</taxon>
        <taxon>Vertebrata</taxon>
        <taxon>Euteleostomi</taxon>
        <taxon>Actinopterygii</taxon>
        <taxon>Neopterygii</taxon>
        <taxon>Teleostei</taxon>
        <taxon>Albuliformes</taxon>
        <taxon>Albulidae</taxon>
        <taxon>Albula</taxon>
    </lineage>
</organism>
<dbReference type="InterPro" id="IPR013106">
    <property type="entry name" value="Ig_V-set"/>
</dbReference>
<dbReference type="PANTHER" id="PTHR47734:SF1">
    <property type="entry name" value="T-CELL IMMUNORECEPTOR WITH IG AND ITIM DOMAINS"/>
    <property type="match status" value="1"/>
</dbReference>
<accession>A0A8T3E1K1</accession>
<dbReference type="Pfam" id="PF07686">
    <property type="entry name" value="V-set"/>
    <property type="match status" value="1"/>
</dbReference>
<dbReference type="InterPro" id="IPR003599">
    <property type="entry name" value="Ig_sub"/>
</dbReference>
<dbReference type="GO" id="GO:0032733">
    <property type="term" value="P:positive regulation of interleukin-10 production"/>
    <property type="evidence" value="ECO:0007669"/>
    <property type="project" value="TreeGrafter"/>
</dbReference>
<keyword evidence="5" id="KW-1185">Reference proteome</keyword>
<dbReference type="InterPro" id="IPR036179">
    <property type="entry name" value="Ig-like_dom_sf"/>
</dbReference>
<dbReference type="InterPro" id="IPR013783">
    <property type="entry name" value="Ig-like_fold"/>
</dbReference>
<evidence type="ECO:0000313" key="5">
    <source>
        <dbReference type="Proteomes" id="UP000829720"/>
    </source>
</evidence>
<keyword evidence="2" id="KW-1133">Transmembrane helix</keyword>
<comment type="caution">
    <text evidence="4">The sequence shown here is derived from an EMBL/GenBank/DDBJ whole genome shotgun (WGS) entry which is preliminary data.</text>
</comment>
<evidence type="ECO:0000256" key="2">
    <source>
        <dbReference type="SAM" id="Phobius"/>
    </source>
</evidence>
<evidence type="ECO:0000313" key="4">
    <source>
        <dbReference type="EMBL" id="KAI1903122.1"/>
    </source>
</evidence>
<dbReference type="GO" id="GO:0005102">
    <property type="term" value="F:signaling receptor binding"/>
    <property type="evidence" value="ECO:0007669"/>
    <property type="project" value="InterPro"/>
</dbReference>
<name>A0A8T3E1K1_9TELE</name>
<gene>
    <name evidence="4" type="ORF">AGOR_G00023950</name>
</gene>
<feature type="domain" description="Ig-like" evidence="3">
    <location>
        <begin position="47"/>
        <end position="132"/>
    </location>
</feature>
<feature type="region of interest" description="Disordered" evidence="1">
    <location>
        <begin position="192"/>
        <end position="240"/>
    </location>
</feature>
<evidence type="ECO:0000259" key="3">
    <source>
        <dbReference type="PROSITE" id="PS50835"/>
    </source>
</evidence>